<keyword evidence="7 12" id="KW-0904">Protein phosphatase</keyword>
<evidence type="ECO:0000256" key="12">
    <source>
        <dbReference type="RuleBase" id="RU367080"/>
    </source>
</evidence>
<dbReference type="PANTHER" id="PTHR14732:SF0">
    <property type="entry name" value="RNA POLYMERASE II SUBUNIT B1 CTD PHOSPHATASE RPAP2-RELATED"/>
    <property type="match status" value="1"/>
</dbReference>
<dbReference type="PROSITE" id="PS51479">
    <property type="entry name" value="ZF_RTR1"/>
    <property type="match status" value="1"/>
</dbReference>
<protein>
    <recommendedName>
        <fullName evidence="12">RNA polymerase II subunit B1 CTD phosphatase RPAP2 homolog</fullName>
        <ecNumber evidence="12">3.1.3.16</ecNumber>
    </recommendedName>
</protein>
<feature type="domain" description="RTR1-type" evidence="14">
    <location>
        <begin position="45"/>
        <end position="150"/>
    </location>
</feature>
<evidence type="ECO:0000313" key="16">
    <source>
        <dbReference type="Proteomes" id="UP000324748"/>
    </source>
</evidence>
<dbReference type="EC" id="3.1.3.16" evidence="12"/>
<evidence type="ECO:0000256" key="8">
    <source>
        <dbReference type="ARBA" id="ARBA00023242"/>
    </source>
</evidence>
<dbReference type="Gene3D" id="1.25.40.820">
    <property type="match status" value="1"/>
</dbReference>
<comment type="similarity">
    <text evidence="2 11 12">Belongs to the RPAP2 family.</text>
</comment>
<evidence type="ECO:0000259" key="14">
    <source>
        <dbReference type="PROSITE" id="PS51479"/>
    </source>
</evidence>
<evidence type="ECO:0000313" key="15">
    <source>
        <dbReference type="EMBL" id="KAA1118860.1"/>
    </source>
</evidence>
<evidence type="ECO:0000256" key="3">
    <source>
        <dbReference type="ARBA" id="ARBA00022723"/>
    </source>
</evidence>
<gene>
    <name evidence="15" type="ORF">PGT21_008643</name>
</gene>
<dbReference type="InterPro" id="IPR007308">
    <property type="entry name" value="Rtr1/RPAP2_dom"/>
</dbReference>
<sequence length="392" mass="44019">MMTMGSRDRFDQMFSKRESAMDWIVFLTNDNEADRKVIEPDHLKRAVQFISPTDYEEDILIERNLSDLCGYPICLKSPKEAKTTLSPIRRNLKNPSYLQHTTGASSTWKTVTSTTSGSQEQAPRFCSQECQARSDYYLTCILKSPRFRTQNQNNGTSDAVCQRDKKIVLLEELDQIDDRPAFQSSTSAKQQGDTLLKSQALDEDQRTKPQQHNFLEPLLNQFQSHNTTRWVDKNLNPIFSSIQIIEHPPQSCLSPSDTLSPVAPHPSNNQDPDQRFFHVAPSSDCSLSKPSMNLVKPDQDLNPIHELSSSLTQALTSQAILSNSNPHRSIAPKPRPEPKDDDHPTPPSTSESELPAPGLLEAEIIYNVGSVEDQFAIDQAMALRDQLGLVST</sequence>
<dbReference type="GO" id="GO:0043175">
    <property type="term" value="F:RNA polymerase core enzyme binding"/>
    <property type="evidence" value="ECO:0007669"/>
    <property type="project" value="UniProtKB-UniRule"/>
</dbReference>
<dbReference type="InterPro" id="IPR039693">
    <property type="entry name" value="Rtr1/RPAP2"/>
</dbReference>
<dbReference type="GO" id="GO:0005634">
    <property type="term" value="C:nucleus"/>
    <property type="evidence" value="ECO:0007669"/>
    <property type="project" value="UniProtKB-SubCell"/>
</dbReference>
<accession>A0A5B0R057</accession>
<reference evidence="15 16" key="1">
    <citation type="submission" date="2019-05" db="EMBL/GenBank/DDBJ databases">
        <title>Emergence of the Ug99 lineage of the wheat stem rust pathogen through somatic hybridization.</title>
        <authorList>
            <person name="Li F."/>
            <person name="Upadhyaya N.M."/>
            <person name="Sperschneider J."/>
            <person name="Matny O."/>
            <person name="Nguyen-Phuc H."/>
            <person name="Mago R."/>
            <person name="Raley C."/>
            <person name="Miller M.E."/>
            <person name="Silverstein K.A.T."/>
            <person name="Henningsen E."/>
            <person name="Hirsch C.D."/>
            <person name="Visser B."/>
            <person name="Pretorius Z.A."/>
            <person name="Steffenson B.J."/>
            <person name="Schwessinger B."/>
            <person name="Dodds P.N."/>
            <person name="Figueroa M."/>
        </authorList>
    </citation>
    <scope>NUCLEOTIDE SEQUENCE [LARGE SCALE GENOMIC DNA]</scope>
    <source>
        <strain evidence="15">21-0</strain>
    </source>
</reference>
<feature type="region of interest" description="Disordered" evidence="13">
    <location>
        <begin position="249"/>
        <end position="301"/>
    </location>
</feature>
<dbReference type="GO" id="GO:0008420">
    <property type="term" value="F:RNA polymerase II CTD heptapeptide repeat phosphatase activity"/>
    <property type="evidence" value="ECO:0007669"/>
    <property type="project" value="UniProtKB-UniRule"/>
</dbReference>
<keyword evidence="3 12" id="KW-0479">Metal-binding</keyword>
<feature type="region of interest" description="Disordered" evidence="13">
    <location>
        <begin position="321"/>
        <end position="358"/>
    </location>
</feature>
<name>A0A5B0R057_PUCGR</name>
<evidence type="ECO:0000256" key="6">
    <source>
        <dbReference type="ARBA" id="ARBA00022833"/>
    </source>
</evidence>
<dbReference type="InterPro" id="IPR038534">
    <property type="entry name" value="Rtr1/RPAP2_sf"/>
</dbReference>
<dbReference type="AlphaFoldDB" id="A0A5B0R057"/>
<dbReference type="GO" id="GO:0008270">
    <property type="term" value="F:zinc ion binding"/>
    <property type="evidence" value="ECO:0007669"/>
    <property type="project" value="UniProtKB-KW"/>
</dbReference>
<dbReference type="Pfam" id="PF04181">
    <property type="entry name" value="RPAP2_Rtr1"/>
    <property type="match status" value="1"/>
</dbReference>
<organism evidence="15 16">
    <name type="scientific">Puccinia graminis f. sp. tritici</name>
    <dbReference type="NCBI Taxonomy" id="56615"/>
    <lineage>
        <taxon>Eukaryota</taxon>
        <taxon>Fungi</taxon>
        <taxon>Dikarya</taxon>
        <taxon>Basidiomycota</taxon>
        <taxon>Pucciniomycotina</taxon>
        <taxon>Pucciniomycetes</taxon>
        <taxon>Pucciniales</taxon>
        <taxon>Pucciniaceae</taxon>
        <taxon>Puccinia</taxon>
    </lineage>
</organism>
<dbReference type="Proteomes" id="UP000324748">
    <property type="component" value="Unassembled WGS sequence"/>
</dbReference>
<feature type="compositionally biased region" description="Basic and acidic residues" evidence="13">
    <location>
        <begin position="334"/>
        <end position="344"/>
    </location>
</feature>
<keyword evidence="5 12" id="KW-0378">Hydrolase</keyword>
<evidence type="ECO:0000256" key="9">
    <source>
        <dbReference type="ARBA" id="ARBA00047761"/>
    </source>
</evidence>
<comment type="catalytic activity">
    <reaction evidence="9 12">
        <text>O-phospho-L-seryl-[protein] + H2O = L-seryl-[protein] + phosphate</text>
        <dbReference type="Rhea" id="RHEA:20629"/>
        <dbReference type="Rhea" id="RHEA-COMP:9863"/>
        <dbReference type="Rhea" id="RHEA-COMP:11604"/>
        <dbReference type="ChEBI" id="CHEBI:15377"/>
        <dbReference type="ChEBI" id="CHEBI:29999"/>
        <dbReference type="ChEBI" id="CHEBI:43474"/>
        <dbReference type="ChEBI" id="CHEBI:83421"/>
        <dbReference type="EC" id="3.1.3.16"/>
    </reaction>
</comment>
<evidence type="ECO:0000256" key="5">
    <source>
        <dbReference type="ARBA" id="ARBA00022801"/>
    </source>
</evidence>
<proteinExistence type="inferred from homology"/>
<dbReference type="GO" id="GO:0005737">
    <property type="term" value="C:cytoplasm"/>
    <property type="evidence" value="ECO:0007669"/>
    <property type="project" value="TreeGrafter"/>
</dbReference>
<keyword evidence="8 12" id="KW-0539">Nucleus</keyword>
<keyword evidence="4 12" id="KW-0863">Zinc-finger</keyword>
<evidence type="ECO:0000256" key="1">
    <source>
        <dbReference type="ARBA" id="ARBA00004123"/>
    </source>
</evidence>
<keyword evidence="16" id="KW-1185">Reference proteome</keyword>
<evidence type="ECO:0000256" key="10">
    <source>
        <dbReference type="ARBA" id="ARBA00048336"/>
    </source>
</evidence>
<dbReference type="PANTHER" id="PTHR14732">
    <property type="entry name" value="RNA POLYMERASE II SUBUNIT B1 CTD PHOSPHATASE RPAP2-RELATED"/>
    <property type="match status" value="1"/>
</dbReference>
<evidence type="ECO:0000256" key="4">
    <source>
        <dbReference type="ARBA" id="ARBA00022771"/>
    </source>
</evidence>
<comment type="function">
    <text evidence="12">Putative RNA polymerase II subunit B1 C-terminal domain (CTD) phosphatase involved in RNA polymerase II transcription regulation.</text>
</comment>
<evidence type="ECO:0000256" key="13">
    <source>
        <dbReference type="SAM" id="MobiDB-lite"/>
    </source>
</evidence>
<dbReference type="OrthoDB" id="2499087at2759"/>
<keyword evidence="6 12" id="KW-0862">Zinc</keyword>
<evidence type="ECO:0000256" key="11">
    <source>
        <dbReference type="PROSITE-ProRule" id="PRU00812"/>
    </source>
</evidence>
<evidence type="ECO:0000256" key="2">
    <source>
        <dbReference type="ARBA" id="ARBA00005676"/>
    </source>
</evidence>
<evidence type="ECO:0000256" key="7">
    <source>
        <dbReference type="ARBA" id="ARBA00022912"/>
    </source>
</evidence>
<comment type="catalytic activity">
    <reaction evidence="10 12">
        <text>O-phospho-L-threonyl-[protein] + H2O = L-threonyl-[protein] + phosphate</text>
        <dbReference type="Rhea" id="RHEA:47004"/>
        <dbReference type="Rhea" id="RHEA-COMP:11060"/>
        <dbReference type="Rhea" id="RHEA-COMP:11605"/>
        <dbReference type="ChEBI" id="CHEBI:15377"/>
        <dbReference type="ChEBI" id="CHEBI:30013"/>
        <dbReference type="ChEBI" id="CHEBI:43474"/>
        <dbReference type="ChEBI" id="CHEBI:61977"/>
        <dbReference type="EC" id="3.1.3.16"/>
    </reaction>
</comment>
<comment type="caution">
    <text evidence="15">The sequence shown here is derived from an EMBL/GenBank/DDBJ whole genome shotgun (WGS) entry which is preliminary data.</text>
</comment>
<dbReference type="EMBL" id="VSWC01000001">
    <property type="protein sequence ID" value="KAA1118860.1"/>
    <property type="molecule type" value="Genomic_DNA"/>
</dbReference>
<comment type="subcellular location">
    <subcellularLocation>
        <location evidence="1 12">Nucleus</location>
    </subcellularLocation>
</comment>